<keyword evidence="5" id="KW-0121">Carboxypeptidase</keyword>
<reference evidence="5 6" key="1">
    <citation type="submission" date="2020-03" db="EMBL/GenBank/DDBJ databases">
        <title>Draft genome of Streptomyces sp. ventii, isolated from the Axial Seamount in the Pacific Ocean, and resequencing of the two type strains Streptomyces lonarensis strain NCL 716 and Streptomyces bohaiensis strain 11A07.</title>
        <authorList>
            <person name="Loughran R.M."/>
            <person name="Pfannmuller K.M."/>
            <person name="Wasson B.J."/>
            <person name="Deadmond M.C."/>
            <person name="Paddock B.E."/>
            <person name="Koyack M.J."/>
            <person name="Gallegos D.A."/>
            <person name="Mitchell E.A."/>
            <person name="Ushijima B."/>
            <person name="Saw J.H."/>
            <person name="Mcphail K.L."/>
            <person name="Videau P."/>
        </authorList>
    </citation>
    <scope>NUCLEOTIDE SEQUENCE [LARGE SCALE GENOMIC DNA]</scope>
    <source>
        <strain evidence="6">5675061</strain>
    </source>
</reference>
<dbReference type="InterPro" id="IPR012338">
    <property type="entry name" value="Beta-lactam/transpept-like"/>
</dbReference>
<evidence type="ECO:0000256" key="3">
    <source>
        <dbReference type="SAM" id="SignalP"/>
    </source>
</evidence>
<dbReference type="InterPro" id="IPR001967">
    <property type="entry name" value="Peptidase_S11_N"/>
</dbReference>
<keyword evidence="3" id="KW-0732">Signal</keyword>
<protein>
    <submittedName>
        <fullName evidence="5">D-alanyl-D-alanine carboxypeptidase</fullName>
    </submittedName>
</protein>
<evidence type="ECO:0000256" key="1">
    <source>
        <dbReference type="SAM" id="MobiDB-lite"/>
    </source>
</evidence>
<feature type="domain" description="Peptidase S11 D-alanyl-D-alanine carboxypeptidase A N-terminal" evidence="4">
    <location>
        <begin position="80"/>
        <end position="314"/>
    </location>
</feature>
<dbReference type="Proteomes" id="UP000746503">
    <property type="component" value="Unassembled WGS sequence"/>
</dbReference>
<feature type="region of interest" description="Disordered" evidence="1">
    <location>
        <begin position="416"/>
        <end position="439"/>
    </location>
</feature>
<dbReference type="PANTHER" id="PTHR21581:SF33">
    <property type="entry name" value="D-ALANYL-D-ALANINE CARBOXYPEPTIDASE DACB"/>
    <property type="match status" value="1"/>
</dbReference>
<feature type="transmembrane region" description="Helical" evidence="2">
    <location>
        <begin position="386"/>
        <end position="408"/>
    </location>
</feature>
<feature type="compositionally biased region" description="Low complexity" evidence="1">
    <location>
        <begin position="37"/>
        <end position="57"/>
    </location>
</feature>
<feature type="compositionally biased region" description="Pro residues" evidence="1">
    <location>
        <begin position="430"/>
        <end position="439"/>
    </location>
</feature>
<feature type="region of interest" description="Disordered" evidence="1">
    <location>
        <begin position="355"/>
        <end position="379"/>
    </location>
</feature>
<sequence>MNRLSLYRAVTGCLTTATLLPALWCAAPAAHADDNDPAAADTAHAAPDPGAAAPPGLSTVGGELLGRFGTQVRPGTGAPKLPKTTARAWIVADADTGEVLAAHNAHRPQAPASTLKMLFAETLMSRLEPAAGYTAAPEHFLDMGPGSSAVGVADGHDYTVDDLWHGVFLASGNDAVYALTALNGGKEKTVREMNERARELQALDTKVVNPDGYDGPGQVSSAYDLTLIARAGLENEQFRAYAATGRFTFPGTGKGKDREGYEIQSTNRLIIGDGDLSPYDGIMGVKNGYTSKAGYTFTGAAERDGRTLLVTAMDPKGDRLAVYRESAALLDWGFAASGKVEPVGELVPAAGQEAAAAPATAARGADTDPPPVAPGTTTAGAAGRDAALVTLIGSGGLLVTASVAYLVIRRRPSPVPAVPGRHFRGRRSPGRPPGAAPPA</sequence>
<feature type="signal peptide" evidence="3">
    <location>
        <begin position="1"/>
        <end position="32"/>
    </location>
</feature>
<name>A0ABX1AQ99_9ACTN</name>
<keyword evidence="5" id="KW-0378">Hydrolase</keyword>
<evidence type="ECO:0000313" key="5">
    <source>
        <dbReference type="EMBL" id="NJP67791.1"/>
    </source>
</evidence>
<proteinExistence type="predicted"/>
<evidence type="ECO:0000313" key="6">
    <source>
        <dbReference type="Proteomes" id="UP000746503"/>
    </source>
</evidence>
<keyword evidence="2" id="KW-1133">Transmembrane helix</keyword>
<comment type="caution">
    <text evidence="5">The sequence shown here is derived from an EMBL/GenBank/DDBJ whole genome shotgun (WGS) entry which is preliminary data.</text>
</comment>
<dbReference type="EMBL" id="JAAVJB010000140">
    <property type="protein sequence ID" value="NJP67791.1"/>
    <property type="molecule type" value="Genomic_DNA"/>
</dbReference>
<organism evidence="5 6">
    <name type="scientific">Streptomyces spiramenti</name>
    <dbReference type="NCBI Taxonomy" id="2720606"/>
    <lineage>
        <taxon>Bacteria</taxon>
        <taxon>Bacillati</taxon>
        <taxon>Actinomycetota</taxon>
        <taxon>Actinomycetes</taxon>
        <taxon>Kitasatosporales</taxon>
        <taxon>Streptomycetaceae</taxon>
        <taxon>Streptomyces</taxon>
    </lineage>
</organism>
<accession>A0ABX1AQ99</accession>
<dbReference type="Pfam" id="PF00768">
    <property type="entry name" value="Peptidase_S11"/>
    <property type="match status" value="1"/>
</dbReference>
<dbReference type="Gene3D" id="3.40.710.10">
    <property type="entry name" value="DD-peptidase/beta-lactamase superfamily"/>
    <property type="match status" value="1"/>
</dbReference>
<gene>
    <name evidence="5" type="ORF">HCJ92_16170</name>
</gene>
<feature type="chain" id="PRO_5046482463" evidence="3">
    <location>
        <begin position="33"/>
        <end position="439"/>
    </location>
</feature>
<keyword evidence="6" id="KW-1185">Reference proteome</keyword>
<feature type="region of interest" description="Disordered" evidence="1">
    <location>
        <begin position="34"/>
        <end position="59"/>
    </location>
</feature>
<dbReference type="PANTHER" id="PTHR21581">
    <property type="entry name" value="D-ALANYL-D-ALANINE CARBOXYPEPTIDASE"/>
    <property type="match status" value="1"/>
</dbReference>
<evidence type="ECO:0000259" key="4">
    <source>
        <dbReference type="Pfam" id="PF00768"/>
    </source>
</evidence>
<evidence type="ECO:0000256" key="2">
    <source>
        <dbReference type="SAM" id="Phobius"/>
    </source>
</evidence>
<feature type="compositionally biased region" description="Low complexity" evidence="1">
    <location>
        <begin position="355"/>
        <end position="364"/>
    </location>
</feature>
<keyword evidence="2" id="KW-0472">Membrane</keyword>
<keyword evidence="2" id="KW-0812">Transmembrane</keyword>
<keyword evidence="5" id="KW-0645">Protease</keyword>
<dbReference type="GO" id="GO:0004180">
    <property type="term" value="F:carboxypeptidase activity"/>
    <property type="evidence" value="ECO:0007669"/>
    <property type="project" value="UniProtKB-KW"/>
</dbReference>
<dbReference type="SUPFAM" id="SSF56601">
    <property type="entry name" value="beta-lactamase/transpeptidase-like"/>
    <property type="match status" value="1"/>
</dbReference>